<name>A0A2W6MV32_9HELI</name>
<accession>A0A2W6MV32</accession>
<keyword evidence="2" id="KW-1185">Reference proteome</keyword>
<reference evidence="1 2" key="1">
    <citation type="submission" date="2017-03" db="EMBL/GenBank/DDBJ databases">
        <title>Genomic and clinical evidence uncovers the enterohepatic species Helicobacter valdiviensis as a potential human intestinal pathogen.</title>
        <authorList>
            <person name="Fresia P."/>
            <person name="Jara R."/>
            <person name="Sierra R."/>
            <person name="Ferres I."/>
            <person name="Greif G."/>
            <person name="Iraola G."/>
            <person name="Collado L."/>
        </authorList>
    </citation>
    <scope>NUCLEOTIDE SEQUENCE [LARGE SCALE GENOMIC DNA]</scope>
    <source>
        <strain evidence="1 2">WBE14</strain>
    </source>
</reference>
<comment type="caution">
    <text evidence="1">The sequence shown here is derived from an EMBL/GenBank/DDBJ whole genome shotgun (WGS) entry which is preliminary data.</text>
</comment>
<sequence length="74" mass="9032">MLNYSKNLEIFKMNCKARKWKNNELFFGIFLEYVEKYQDEILKNNGKIPLIVEYKKDTKIECDDDFYTKHCKPI</sequence>
<proteinExistence type="predicted"/>
<gene>
    <name evidence="1" type="ORF">B6S12_05175</name>
</gene>
<dbReference type="Proteomes" id="UP000249746">
    <property type="component" value="Unassembled WGS sequence"/>
</dbReference>
<organism evidence="1 2">
    <name type="scientific">Helicobacter valdiviensis</name>
    <dbReference type="NCBI Taxonomy" id="1458358"/>
    <lineage>
        <taxon>Bacteria</taxon>
        <taxon>Pseudomonadati</taxon>
        <taxon>Campylobacterota</taxon>
        <taxon>Epsilonproteobacteria</taxon>
        <taxon>Campylobacterales</taxon>
        <taxon>Helicobacteraceae</taxon>
        <taxon>Helicobacter</taxon>
    </lineage>
</organism>
<evidence type="ECO:0000313" key="2">
    <source>
        <dbReference type="Proteomes" id="UP000249746"/>
    </source>
</evidence>
<dbReference type="RefSeq" id="WP_111229750.1">
    <property type="nucleotide sequence ID" value="NZ_NBIU01000011.1"/>
</dbReference>
<dbReference type="EMBL" id="NBIU01000011">
    <property type="protein sequence ID" value="PZT48212.1"/>
    <property type="molecule type" value="Genomic_DNA"/>
</dbReference>
<protein>
    <submittedName>
        <fullName evidence="1">Uncharacterized protein</fullName>
    </submittedName>
</protein>
<evidence type="ECO:0000313" key="1">
    <source>
        <dbReference type="EMBL" id="PZT48212.1"/>
    </source>
</evidence>
<dbReference type="AlphaFoldDB" id="A0A2W6MV32"/>